<sequence length="95" mass="11016">MTLENWGELAVQNLEVPEANRFAEVHQVLGQRLVERSRVEAEYAGIGDDQVEMDKLMYKRDREREGEDEDGPNRKKTESSTMFEHKSALREGCDM</sequence>
<evidence type="ECO:0000313" key="2">
    <source>
        <dbReference type="Proteomes" id="UP001281147"/>
    </source>
</evidence>
<comment type="caution">
    <text evidence="1">The sequence shown here is derived from an EMBL/GenBank/DDBJ whole genome shotgun (WGS) entry which is preliminary data.</text>
</comment>
<evidence type="ECO:0000313" key="1">
    <source>
        <dbReference type="EMBL" id="KAK3711354.1"/>
    </source>
</evidence>
<proteinExistence type="predicted"/>
<accession>A0ACC3N8B2</accession>
<name>A0ACC3N8B2_9PEZI</name>
<protein>
    <submittedName>
        <fullName evidence="1">Uncharacterized protein</fullName>
    </submittedName>
</protein>
<reference evidence="1" key="1">
    <citation type="submission" date="2023-07" db="EMBL/GenBank/DDBJ databases">
        <title>Black Yeasts Isolated from many extreme environments.</title>
        <authorList>
            <person name="Coleine C."/>
            <person name="Stajich J.E."/>
            <person name="Selbmann L."/>
        </authorList>
    </citation>
    <scope>NUCLEOTIDE SEQUENCE</scope>
    <source>
        <strain evidence="1">CCFEE 5714</strain>
    </source>
</reference>
<keyword evidence="2" id="KW-1185">Reference proteome</keyword>
<gene>
    <name evidence="1" type="ORF">LTR37_009734</name>
</gene>
<dbReference type="Proteomes" id="UP001281147">
    <property type="component" value="Unassembled WGS sequence"/>
</dbReference>
<organism evidence="1 2">
    <name type="scientific">Vermiconidia calcicola</name>
    <dbReference type="NCBI Taxonomy" id="1690605"/>
    <lineage>
        <taxon>Eukaryota</taxon>
        <taxon>Fungi</taxon>
        <taxon>Dikarya</taxon>
        <taxon>Ascomycota</taxon>
        <taxon>Pezizomycotina</taxon>
        <taxon>Dothideomycetes</taxon>
        <taxon>Dothideomycetidae</taxon>
        <taxon>Mycosphaerellales</taxon>
        <taxon>Extremaceae</taxon>
        <taxon>Vermiconidia</taxon>
    </lineage>
</organism>
<dbReference type="EMBL" id="JAUTXU010000077">
    <property type="protein sequence ID" value="KAK3711354.1"/>
    <property type="molecule type" value="Genomic_DNA"/>
</dbReference>